<evidence type="ECO:0000313" key="4">
    <source>
        <dbReference type="RefSeq" id="XP_016743137.1"/>
    </source>
</evidence>
<dbReference type="GO" id="GO:0003676">
    <property type="term" value="F:nucleic acid binding"/>
    <property type="evidence" value="ECO:0007669"/>
    <property type="project" value="InterPro"/>
</dbReference>
<dbReference type="KEGG" id="ghi:107952388"/>
<reference evidence="3" key="1">
    <citation type="journal article" date="2020" name="Nat. Genet.">
        <title>Genomic diversifications of five Gossypium allopolyploid species and their impact on cotton improvement.</title>
        <authorList>
            <person name="Chen Z.J."/>
            <person name="Sreedasyam A."/>
            <person name="Ando A."/>
            <person name="Song Q."/>
            <person name="De Santiago L.M."/>
            <person name="Hulse-Kemp A.M."/>
            <person name="Ding M."/>
            <person name="Ye W."/>
            <person name="Kirkbride R.C."/>
            <person name="Jenkins J."/>
            <person name="Plott C."/>
            <person name="Lovell J."/>
            <person name="Lin Y.M."/>
            <person name="Vaughn R."/>
            <person name="Liu B."/>
            <person name="Simpson S."/>
            <person name="Scheffler B.E."/>
            <person name="Wen L."/>
            <person name="Saski C.A."/>
            <person name="Grover C.E."/>
            <person name="Hu G."/>
            <person name="Conover J.L."/>
            <person name="Carlson J.W."/>
            <person name="Shu S."/>
            <person name="Boston L.B."/>
            <person name="Williams M."/>
            <person name="Peterson D.G."/>
            <person name="McGee K."/>
            <person name="Jones D.C."/>
            <person name="Wendel J.F."/>
            <person name="Stelly D.M."/>
            <person name="Grimwood J."/>
            <person name="Schmutz J."/>
        </authorList>
    </citation>
    <scope>NUCLEOTIDE SEQUENCE [LARGE SCALE GENOMIC DNA]</scope>
    <source>
        <strain evidence="3">cv. TM-1</strain>
    </source>
</reference>
<keyword evidence="3" id="KW-1185">Reference proteome</keyword>
<dbReference type="InterPro" id="IPR001878">
    <property type="entry name" value="Znf_CCHC"/>
</dbReference>
<feature type="domain" description="CCHC-type" evidence="2">
    <location>
        <begin position="45"/>
        <end position="59"/>
    </location>
</feature>
<dbReference type="PANTHER" id="PTHR15503">
    <property type="entry name" value="LDOC1 RELATED"/>
    <property type="match status" value="1"/>
</dbReference>
<dbReference type="Gene3D" id="2.40.70.10">
    <property type="entry name" value="Acid Proteases"/>
    <property type="match status" value="1"/>
</dbReference>
<dbReference type="PANTHER" id="PTHR15503:SF45">
    <property type="entry name" value="RNA-DIRECTED DNA POLYMERASE HOMOLOG"/>
    <property type="match status" value="1"/>
</dbReference>
<name>A0A1U8NVZ9_GOSHI</name>
<dbReference type="RefSeq" id="XP_016743137.1">
    <property type="nucleotide sequence ID" value="XM_016887648.1"/>
</dbReference>
<accession>A0A1U8NVZ9</accession>
<reference evidence="4" key="2">
    <citation type="submission" date="2025-08" db="UniProtKB">
        <authorList>
            <consortium name="RefSeq"/>
        </authorList>
    </citation>
    <scope>IDENTIFICATION</scope>
</reference>
<dbReference type="STRING" id="3635.A0A1U8NVZ9"/>
<dbReference type="PaxDb" id="3635-A0A1U8NVZ9"/>
<dbReference type="CDD" id="cd00303">
    <property type="entry name" value="retropepsin_like"/>
    <property type="match status" value="1"/>
</dbReference>
<dbReference type="GO" id="GO:0008270">
    <property type="term" value="F:zinc ion binding"/>
    <property type="evidence" value="ECO:0007669"/>
    <property type="project" value="UniProtKB-KW"/>
</dbReference>
<dbReference type="GeneID" id="107952388"/>
<dbReference type="PROSITE" id="PS50158">
    <property type="entry name" value="ZF_CCHC"/>
    <property type="match status" value="1"/>
</dbReference>
<dbReference type="AlphaFoldDB" id="A0A1U8NVZ9"/>
<keyword evidence="1" id="KW-0479">Metal-binding</keyword>
<dbReference type="InterPro" id="IPR021109">
    <property type="entry name" value="Peptidase_aspartic_dom_sf"/>
</dbReference>
<sequence length="294" mass="32440">MRPKKKTKTDGPARVGPPVEPIGVALCGHCARRHPGKYWGTTGTCLKCGSTEHHVRDCPLRTDQMKALVIGTVESPRVVQQPPRGRSQARGDIGSTHLYVASIVSKSLGIPLESTDSEVTVLSPLGQSVQVSKLYRDVSLEVQGIIFLADLMELLFKEFDLILGMNWLVKHQVSLDCATKRVVLRTEDDNEVVVIGERRDYLTNVIYALAAKKLVRKGCEAFLAYVSISDSGDSSVKDIKIVRDFSDVFPEELSWLPLSREVKFGIELIPGTALVSIAPYRMAPKELTELKAQI</sequence>
<gene>
    <name evidence="4" type="primary">LOC107952388</name>
</gene>
<protein>
    <recommendedName>
        <fullName evidence="2">CCHC-type domain-containing protein</fullName>
    </recommendedName>
</protein>
<dbReference type="InterPro" id="IPR032567">
    <property type="entry name" value="RTL1-rel"/>
</dbReference>
<proteinExistence type="predicted"/>
<evidence type="ECO:0000256" key="1">
    <source>
        <dbReference type="PROSITE-ProRule" id="PRU00047"/>
    </source>
</evidence>
<organism evidence="3 4">
    <name type="scientific">Gossypium hirsutum</name>
    <name type="common">Upland cotton</name>
    <name type="synonym">Gossypium mexicanum</name>
    <dbReference type="NCBI Taxonomy" id="3635"/>
    <lineage>
        <taxon>Eukaryota</taxon>
        <taxon>Viridiplantae</taxon>
        <taxon>Streptophyta</taxon>
        <taxon>Embryophyta</taxon>
        <taxon>Tracheophyta</taxon>
        <taxon>Spermatophyta</taxon>
        <taxon>Magnoliopsida</taxon>
        <taxon>eudicotyledons</taxon>
        <taxon>Gunneridae</taxon>
        <taxon>Pentapetalae</taxon>
        <taxon>rosids</taxon>
        <taxon>malvids</taxon>
        <taxon>Malvales</taxon>
        <taxon>Malvaceae</taxon>
        <taxon>Malvoideae</taxon>
        <taxon>Gossypium</taxon>
    </lineage>
</organism>
<keyword evidence="1" id="KW-0862">Zinc</keyword>
<keyword evidence="1" id="KW-0863">Zinc-finger</keyword>
<evidence type="ECO:0000259" key="2">
    <source>
        <dbReference type="PROSITE" id="PS50158"/>
    </source>
</evidence>
<dbReference type="Proteomes" id="UP000818029">
    <property type="component" value="Chromosome A02"/>
</dbReference>
<evidence type="ECO:0000313" key="3">
    <source>
        <dbReference type="Proteomes" id="UP000818029"/>
    </source>
</evidence>
<dbReference type="Pfam" id="PF08284">
    <property type="entry name" value="RVP_2"/>
    <property type="match status" value="1"/>
</dbReference>